<dbReference type="OrthoDB" id="9794577at2"/>
<dbReference type="EMBL" id="UPPP01000090">
    <property type="protein sequence ID" value="VBB08444.1"/>
    <property type="molecule type" value="Genomic_DNA"/>
</dbReference>
<dbReference type="InterPro" id="IPR001789">
    <property type="entry name" value="Sig_transdc_resp-reg_receiver"/>
</dbReference>
<keyword evidence="1" id="KW-0597">Phosphoprotein</keyword>
<dbReference type="PANTHER" id="PTHR43228">
    <property type="entry name" value="TWO-COMPONENT RESPONSE REGULATOR"/>
    <property type="match status" value="1"/>
</dbReference>
<dbReference type="PROSITE" id="PS50110">
    <property type="entry name" value="RESPONSE_REGULATORY"/>
    <property type="match status" value="1"/>
</dbReference>
<dbReference type="InterPro" id="IPR011006">
    <property type="entry name" value="CheY-like_superfamily"/>
</dbReference>
<dbReference type="SUPFAM" id="SSF52540">
    <property type="entry name" value="P-loop containing nucleoside triphosphate hydrolases"/>
    <property type="match status" value="1"/>
</dbReference>
<feature type="non-terminal residue" evidence="3">
    <location>
        <position position="279"/>
    </location>
</feature>
<dbReference type="SMART" id="SM00448">
    <property type="entry name" value="REC"/>
    <property type="match status" value="1"/>
</dbReference>
<dbReference type="AlphaFoldDB" id="A0A498RA81"/>
<feature type="modified residue" description="4-aspartylphosphate" evidence="1">
    <location>
        <position position="57"/>
    </location>
</feature>
<dbReference type="Proteomes" id="UP000277811">
    <property type="component" value="Unassembled WGS sequence"/>
</dbReference>
<proteinExistence type="predicted"/>
<protein>
    <recommendedName>
        <fullName evidence="2">Response regulatory domain-containing protein</fullName>
    </recommendedName>
</protein>
<evidence type="ECO:0000256" key="1">
    <source>
        <dbReference type="PROSITE-ProRule" id="PRU00169"/>
    </source>
</evidence>
<keyword evidence="4" id="KW-1185">Reference proteome</keyword>
<evidence type="ECO:0000259" key="2">
    <source>
        <dbReference type="PROSITE" id="PS50110"/>
    </source>
</evidence>
<accession>A0A498RA81</accession>
<dbReference type="PANTHER" id="PTHR43228:SF1">
    <property type="entry name" value="TWO-COMPONENT RESPONSE REGULATOR ARR22"/>
    <property type="match status" value="1"/>
</dbReference>
<dbReference type="SUPFAM" id="SSF52172">
    <property type="entry name" value="CheY-like"/>
    <property type="match status" value="1"/>
</dbReference>
<dbReference type="CDD" id="cd17536">
    <property type="entry name" value="REC_YesN-like"/>
    <property type="match status" value="1"/>
</dbReference>
<gene>
    <name evidence="3" type="ORF">LUCI_3716</name>
</gene>
<evidence type="ECO:0000313" key="4">
    <source>
        <dbReference type="Proteomes" id="UP000277811"/>
    </source>
</evidence>
<sequence length="279" mass="30458">MSEKIQIMIVDDNRATRDNMRKLLELEADIEVACEAASGEEAIRKAKLMSPGVILMDINMPGMDGIAATEVISIESPQCLIIVVSVQGEQEYLRRAMSAGAKDYLVKPFEGNELLECIRHLYAREQKRRVKYVQPAPVKAPAPAKVITIFSTKGGIGKTTIATNLGTALGFDEDNKVCILDLDLQFGDVALFLNVVPKATIADLVKYVDNLDGGVLASYMTAYKDNVKVLAAPSRPEQADGISAAQVASIIKELQYNFDYIIIDTAPLFNDITFGVLDL</sequence>
<dbReference type="InterPro" id="IPR052048">
    <property type="entry name" value="ST_Response_Regulator"/>
</dbReference>
<reference evidence="3 4" key="1">
    <citation type="submission" date="2018-06" db="EMBL/GenBank/DDBJ databases">
        <authorList>
            <person name="Strepis N."/>
        </authorList>
    </citation>
    <scope>NUCLEOTIDE SEQUENCE [LARGE SCALE GENOMIC DNA]</scope>
    <source>
        <strain evidence="3">LUCI</strain>
    </source>
</reference>
<feature type="domain" description="Response regulatory" evidence="2">
    <location>
        <begin position="6"/>
        <end position="122"/>
    </location>
</feature>
<name>A0A498RA81_9FIRM</name>
<dbReference type="RefSeq" id="WP_133306303.1">
    <property type="nucleotide sequence ID" value="NZ_UPPP01000090.1"/>
</dbReference>
<dbReference type="Pfam" id="PF13614">
    <property type="entry name" value="AAA_31"/>
    <property type="match status" value="1"/>
</dbReference>
<dbReference type="InterPro" id="IPR025669">
    <property type="entry name" value="AAA_dom"/>
</dbReference>
<dbReference type="Pfam" id="PF00072">
    <property type="entry name" value="Response_reg"/>
    <property type="match status" value="1"/>
</dbReference>
<organism evidence="3 4">
    <name type="scientific">Lucifera butyrica</name>
    <dbReference type="NCBI Taxonomy" id="1351585"/>
    <lineage>
        <taxon>Bacteria</taxon>
        <taxon>Bacillati</taxon>
        <taxon>Bacillota</taxon>
        <taxon>Negativicutes</taxon>
        <taxon>Veillonellales</taxon>
        <taxon>Veillonellaceae</taxon>
        <taxon>Lucifera</taxon>
    </lineage>
</organism>
<dbReference type="InterPro" id="IPR027417">
    <property type="entry name" value="P-loop_NTPase"/>
</dbReference>
<dbReference type="Gene3D" id="3.40.50.300">
    <property type="entry name" value="P-loop containing nucleotide triphosphate hydrolases"/>
    <property type="match status" value="1"/>
</dbReference>
<evidence type="ECO:0000313" key="3">
    <source>
        <dbReference type="EMBL" id="VBB08444.1"/>
    </source>
</evidence>
<dbReference type="GO" id="GO:0000160">
    <property type="term" value="P:phosphorelay signal transduction system"/>
    <property type="evidence" value="ECO:0007669"/>
    <property type="project" value="InterPro"/>
</dbReference>
<dbReference type="Gene3D" id="3.40.50.2300">
    <property type="match status" value="1"/>
</dbReference>